<sequence length="85" mass="8939">MKTQALVGLGLMAVALTACGGRQPLKPVKGQSLPAVPVGAATAPTAAQLMQPSIQARPERNVELLTQSRKRGDDPFDLPPEKQPQ</sequence>
<feature type="chain" id="PRO_5023861413" description="Argininosuccinate lyase" evidence="2">
    <location>
        <begin position="21"/>
        <end position="85"/>
    </location>
</feature>
<name>A0A5J5I2T6_9SPHN</name>
<keyword evidence="6" id="KW-1185">Reference proteome</keyword>
<dbReference type="RefSeq" id="WP_120250848.1">
    <property type="nucleotide sequence ID" value="NZ_JBNNIY010000001.1"/>
</dbReference>
<evidence type="ECO:0000313" key="6">
    <source>
        <dbReference type="Proteomes" id="UP000326364"/>
    </source>
</evidence>
<comment type="caution">
    <text evidence="4">The sequence shown here is derived from an EMBL/GenBank/DDBJ whole genome shotgun (WGS) entry which is preliminary data.</text>
</comment>
<evidence type="ECO:0000313" key="4">
    <source>
        <dbReference type="EMBL" id="KAA9030190.1"/>
    </source>
</evidence>
<dbReference type="EMBL" id="VYQA01000006">
    <property type="protein sequence ID" value="KAA9030190.1"/>
    <property type="molecule type" value="Genomic_DNA"/>
</dbReference>
<evidence type="ECO:0000256" key="2">
    <source>
        <dbReference type="SAM" id="SignalP"/>
    </source>
</evidence>
<evidence type="ECO:0000256" key="1">
    <source>
        <dbReference type="SAM" id="MobiDB-lite"/>
    </source>
</evidence>
<dbReference type="EMBL" id="VYQB01000006">
    <property type="protein sequence ID" value="KAA9017600.1"/>
    <property type="molecule type" value="Genomic_DNA"/>
</dbReference>
<reference evidence="5 6" key="1">
    <citation type="submission" date="2019-09" db="EMBL/GenBank/DDBJ databases">
        <authorList>
            <person name="Feng G."/>
        </authorList>
    </citation>
    <scope>NUCLEOTIDE SEQUENCE [LARGE SCALE GENOMIC DNA]</scope>
    <source>
        <strain evidence="4 5">KACC 19283</strain>
        <strain evidence="3 6">KACC 19284</strain>
    </source>
</reference>
<accession>A0A5J5I2T6</accession>
<dbReference type="Proteomes" id="UP000325933">
    <property type="component" value="Unassembled WGS sequence"/>
</dbReference>
<proteinExistence type="predicted"/>
<evidence type="ECO:0000313" key="5">
    <source>
        <dbReference type="Proteomes" id="UP000325933"/>
    </source>
</evidence>
<dbReference type="AlphaFoldDB" id="A0A5J5I2T6"/>
<organism evidence="4 5">
    <name type="scientific">Sphingobium limneticum</name>
    <dbReference type="NCBI Taxonomy" id="1007511"/>
    <lineage>
        <taxon>Bacteria</taxon>
        <taxon>Pseudomonadati</taxon>
        <taxon>Pseudomonadota</taxon>
        <taxon>Alphaproteobacteria</taxon>
        <taxon>Sphingomonadales</taxon>
        <taxon>Sphingomonadaceae</taxon>
        <taxon>Sphingobium</taxon>
    </lineage>
</organism>
<feature type="region of interest" description="Disordered" evidence="1">
    <location>
        <begin position="64"/>
        <end position="85"/>
    </location>
</feature>
<evidence type="ECO:0000313" key="3">
    <source>
        <dbReference type="EMBL" id="KAA9017600.1"/>
    </source>
</evidence>
<gene>
    <name evidence="4" type="ORF">F4U95_10315</name>
    <name evidence="3" type="ORF">F4U96_10370</name>
</gene>
<keyword evidence="2" id="KW-0732">Signal</keyword>
<dbReference type="Proteomes" id="UP000326364">
    <property type="component" value="Unassembled WGS sequence"/>
</dbReference>
<feature type="signal peptide" evidence="2">
    <location>
        <begin position="1"/>
        <end position="20"/>
    </location>
</feature>
<dbReference type="PROSITE" id="PS51257">
    <property type="entry name" value="PROKAR_LIPOPROTEIN"/>
    <property type="match status" value="1"/>
</dbReference>
<protein>
    <recommendedName>
        <fullName evidence="7">Argininosuccinate lyase</fullName>
    </recommendedName>
</protein>
<evidence type="ECO:0008006" key="7">
    <source>
        <dbReference type="Google" id="ProtNLM"/>
    </source>
</evidence>